<dbReference type="Proteomes" id="UP001161137">
    <property type="component" value="Unassembled WGS sequence"/>
</dbReference>
<proteinExistence type="predicted"/>
<evidence type="ECO:0000313" key="3">
    <source>
        <dbReference type="Proteomes" id="UP001161137"/>
    </source>
</evidence>
<dbReference type="AlphaFoldDB" id="A0AA42IW16"/>
<reference evidence="2" key="1">
    <citation type="submission" date="2022-09" db="EMBL/GenBank/DDBJ databases">
        <title>Intensive care unit water sources are persistently colonized with multi-drug resistant bacteria and are the site of extensive horizontal gene transfer of antibiotic resistance genes.</title>
        <authorList>
            <person name="Diorio-Toth L."/>
        </authorList>
    </citation>
    <scope>NUCLEOTIDE SEQUENCE</scope>
    <source>
        <strain evidence="2">GD03863</strain>
    </source>
</reference>
<dbReference type="Pfam" id="PF03245">
    <property type="entry name" value="Phage_lysis"/>
    <property type="match status" value="1"/>
</dbReference>
<keyword evidence="1" id="KW-0175">Coiled coil</keyword>
<accession>A0AA42IW16</accession>
<sequence>MNRILLAAIAALGVGLLLALWRIDHVTSDRDTAQAAADQQQARADSLRNTMRLSNELANDQTLTAANYQKELRDAKTERDDLLDCIARGTCGLRVNATCVRDGAATAIGSSTDAGTPRLTAAAERDYSALREGLRQQRAQIIDLQQTLVSLHSRCRIGE</sequence>
<organism evidence="2 3">
    <name type="scientific">Ectopseudomonas toyotomiensis</name>
    <dbReference type="NCBI Taxonomy" id="554344"/>
    <lineage>
        <taxon>Bacteria</taxon>
        <taxon>Pseudomonadati</taxon>
        <taxon>Pseudomonadota</taxon>
        <taxon>Gammaproteobacteria</taxon>
        <taxon>Pseudomonadales</taxon>
        <taxon>Pseudomonadaceae</taxon>
        <taxon>Ectopseudomonas</taxon>
    </lineage>
</organism>
<comment type="caution">
    <text evidence="2">The sequence shown here is derived from an EMBL/GenBank/DDBJ whole genome shotgun (WGS) entry which is preliminary data.</text>
</comment>
<feature type="coiled-coil region" evidence="1">
    <location>
        <begin position="30"/>
        <end position="85"/>
    </location>
</feature>
<gene>
    <name evidence="2" type="ORF">N5D41_22910</name>
</gene>
<evidence type="ECO:0000256" key="1">
    <source>
        <dbReference type="SAM" id="Coils"/>
    </source>
</evidence>
<dbReference type="RefSeq" id="WP_279837806.1">
    <property type="nucleotide sequence ID" value="NZ_JAOCDH010000038.1"/>
</dbReference>
<dbReference type="EMBL" id="JAOCDH010000038">
    <property type="protein sequence ID" value="MDH0704331.1"/>
    <property type="molecule type" value="Genomic_DNA"/>
</dbReference>
<name>A0AA42IW16_9GAMM</name>
<dbReference type="InterPro" id="IPR004929">
    <property type="entry name" value="I-spanin"/>
</dbReference>
<evidence type="ECO:0000313" key="2">
    <source>
        <dbReference type="EMBL" id="MDH0704331.1"/>
    </source>
</evidence>
<protein>
    <submittedName>
        <fullName evidence="2">Lysis protein</fullName>
    </submittedName>
</protein>
<dbReference type="GO" id="GO:0044659">
    <property type="term" value="P:viral release from host cell by cytolysis"/>
    <property type="evidence" value="ECO:0007669"/>
    <property type="project" value="InterPro"/>
</dbReference>